<comment type="caution">
    <text evidence="6">The sequence shown here is derived from an EMBL/GenBank/DDBJ whole genome shotgun (WGS) entry which is preliminary data.</text>
</comment>
<evidence type="ECO:0000256" key="1">
    <source>
        <dbReference type="ARBA" id="ARBA00023015"/>
    </source>
</evidence>
<organism evidence="6 7">
    <name type="scientific">Nonomuraea guangzhouensis</name>
    <dbReference type="NCBI Taxonomy" id="1291555"/>
    <lineage>
        <taxon>Bacteria</taxon>
        <taxon>Bacillati</taxon>
        <taxon>Actinomycetota</taxon>
        <taxon>Actinomycetes</taxon>
        <taxon>Streptosporangiales</taxon>
        <taxon>Streptosporangiaceae</taxon>
        <taxon>Nonomuraea</taxon>
    </lineage>
</organism>
<evidence type="ECO:0000256" key="4">
    <source>
        <dbReference type="PROSITE-ProRule" id="PRU00335"/>
    </source>
</evidence>
<feature type="DNA-binding region" description="H-T-H motif" evidence="4">
    <location>
        <begin position="29"/>
        <end position="48"/>
    </location>
</feature>
<reference evidence="7" key="1">
    <citation type="journal article" date="2019" name="Int. J. Syst. Evol. Microbiol.">
        <title>The Global Catalogue of Microorganisms (GCM) 10K type strain sequencing project: providing services to taxonomists for standard genome sequencing and annotation.</title>
        <authorList>
            <consortium name="The Broad Institute Genomics Platform"/>
            <consortium name="The Broad Institute Genome Sequencing Center for Infectious Disease"/>
            <person name="Wu L."/>
            <person name="Ma J."/>
        </authorList>
    </citation>
    <scope>NUCLEOTIDE SEQUENCE [LARGE SCALE GENOMIC DNA]</scope>
    <source>
        <strain evidence="7">CGMCC 1.15399</strain>
    </source>
</reference>
<keyword evidence="7" id="KW-1185">Reference proteome</keyword>
<proteinExistence type="predicted"/>
<dbReference type="InterPro" id="IPR001647">
    <property type="entry name" value="HTH_TetR"/>
</dbReference>
<accession>A0ABW4FZ32</accession>
<dbReference type="RefSeq" id="WP_219532683.1">
    <property type="nucleotide sequence ID" value="NZ_JAHKRM010000015.1"/>
</dbReference>
<feature type="domain" description="HTH tetR-type" evidence="5">
    <location>
        <begin position="6"/>
        <end position="66"/>
    </location>
</feature>
<keyword evidence="1" id="KW-0805">Transcription regulation</keyword>
<sequence length="193" mass="20067">MGRPRGFDETEVIRAAAALFADRAYDGVSVDDLVNHLGVHRNSLYKTFGSKRGLYLAALRWHVEHQVRPLVSAVGAAGDLAEAVRGTLAAHDDGGALDLLLMAAAERAPVDQEVRAEVCAALDALDQAIGTVLTGAAPDRADRVGEPSPALAGALTAALIGLRLRARATTAATESDRAAAALVRCLAPNDLTI</sequence>
<dbReference type="PROSITE" id="PS50977">
    <property type="entry name" value="HTH_TETR_2"/>
    <property type="match status" value="1"/>
</dbReference>
<dbReference type="Pfam" id="PF00440">
    <property type="entry name" value="TetR_N"/>
    <property type="match status" value="1"/>
</dbReference>
<gene>
    <name evidence="6" type="ORF">ACFSJ0_01965</name>
</gene>
<dbReference type="Proteomes" id="UP001597097">
    <property type="component" value="Unassembled WGS sequence"/>
</dbReference>
<name>A0ABW4FZ32_9ACTN</name>
<dbReference type="PANTHER" id="PTHR47506:SF1">
    <property type="entry name" value="HTH-TYPE TRANSCRIPTIONAL REGULATOR YJDC"/>
    <property type="match status" value="1"/>
</dbReference>
<keyword evidence="3" id="KW-0804">Transcription</keyword>
<keyword evidence="2 4" id="KW-0238">DNA-binding</keyword>
<evidence type="ECO:0000313" key="7">
    <source>
        <dbReference type="Proteomes" id="UP001597097"/>
    </source>
</evidence>
<protein>
    <submittedName>
        <fullName evidence="6">TetR/AcrR family transcriptional regulator</fullName>
    </submittedName>
</protein>
<dbReference type="EMBL" id="JBHUCM010000004">
    <property type="protein sequence ID" value="MFD1535780.1"/>
    <property type="molecule type" value="Genomic_DNA"/>
</dbReference>
<evidence type="ECO:0000259" key="5">
    <source>
        <dbReference type="PROSITE" id="PS50977"/>
    </source>
</evidence>
<evidence type="ECO:0000313" key="6">
    <source>
        <dbReference type="EMBL" id="MFD1535780.1"/>
    </source>
</evidence>
<evidence type="ECO:0000256" key="3">
    <source>
        <dbReference type="ARBA" id="ARBA00023163"/>
    </source>
</evidence>
<dbReference type="PANTHER" id="PTHR47506">
    <property type="entry name" value="TRANSCRIPTIONAL REGULATORY PROTEIN"/>
    <property type="match status" value="1"/>
</dbReference>
<evidence type="ECO:0000256" key="2">
    <source>
        <dbReference type="ARBA" id="ARBA00023125"/>
    </source>
</evidence>